<evidence type="ECO:0000256" key="1">
    <source>
        <dbReference type="SAM" id="Coils"/>
    </source>
</evidence>
<protein>
    <submittedName>
        <fullName evidence="2">Uncharacterized protein</fullName>
    </submittedName>
</protein>
<sequence>MSDVRAYEENIEIRGHLRDTAQPYLTLVLSASPEFFRPAGGPPGSEVDDPEDAARLDAWIIESTAWLTTTFGPDLVSVIYNGDETTPHLHVCAVPTYLRSERIKPRRLIDEDTENHARRILNWEQNVARKRTRSWASNPVVGRKNSSNILRSEYAAAMAPMGLHYSLASYTPTDPDDPVSAREFRDLQKAEAVKARETAEARAAAAEEALRLAMETKAEEDARRDRFTAEAQRLVEQKKAEIAAERAALDAQRAEGLRIAAEERAAMQAEKDAITAERDALRADGAVLEAVVSGLEDGTLTHRTTVSWTRRNDNTLKAAPGMWSRIMPFVRSLLRVQEETEGTQKETLGLYARVKSWLSRDDLNPDARAAADDLSNDITAIPTLRPPSITGS</sequence>
<reference evidence="2 3" key="1">
    <citation type="journal article" date="2023" name="Commun. Biol.">
        <title>Reorganization of the ancestral sex-determining regions during the evolution of trioecy in Pleodorina starrii.</title>
        <authorList>
            <person name="Takahashi K."/>
            <person name="Suzuki S."/>
            <person name="Kawai-Toyooka H."/>
            <person name="Yamamoto K."/>
            <person name="Hamaji T."/>
            <person name="Ootsuki R."/>
            <person name="Yamaguchi H."/>
            <person name="Kawachi M."/>
            <person name="Higashiyama T."/>
            <person name="Nozaki H."/>
        </authorList>
    </citation>
    <scope>NUCLEOTIDE SEQUENCE [LARGE SCALE GENOMIC DNA]</scope>
    <source>
        <strain evidence="2 3">NIES-4479</strain>
    </source>
</reference>
<feature type="coiled-coil region" evidence="1">
    <location>
        <begin position="187"/>
        <end position="284"/>
    </location>
</feature>
<proteinExistence type="predicted"/>
<dbReference type="EMBL" id="BRXU01000080">
    <property type="protein sequence ID" value="GLC63003.1"/>
    <property type="molecule type" value="Genomic_DNA"/>
</dbReference>
<evidence type="ECO:0000313" key="3">
    <source>
        <dbReference type="Proteomes" id="UP001165080"/>
    </source>
</evidence>
<organism evidence="2 3">
    <name type="scientific">Pleodorina starrii</name>
    <dbReference type="NCBI Taxonomy" id="330485"/>
    <lineage>
        <taxon>Eukaryota</taxon>
        <taxon>Viridiplantae</taxon>
        <taxon>Chlorophyta</taxon>
        <taxon>core chlorophytes</taxon>
        <taxon>Chlorophyceae</taxon>
        <taxon>CS clade</taxon>
        <taxon>Chlamydomonadales</taxon>
        <taxon>Volvocaceae</taxon>
        <taxon>Pleodorina</taxon>
    </lineage>
</organism>
<comment type="caution">
    <text evidence="2">The sequence shown here is derived from an EMBL/GenBank/DDBJ whole genome shotgun (WGS) entry which is preliminary data.</text>
</comment>
<dbReference type="AlphaFoldDB" id="A0A9W6C3P2"/>
<dbReference type="Gene3D" id="3.30.930.30">
    <property type="match status" value="1"/>
</dbReference>
<accession>A0A9W6C3P2</accession>
<keyword evidence="3" id="KW-1185">Reference proteome</keyword>
<evidence type="ECO:0000313" key="2">
    <source>
        <dbReference type="EMBL" id="GLC63003.1"/>
    </source>
</evidence>
<keyword evidence="1" id="KW-0175">Coiled coil</keyword>
<dbReference type="Proteomes" id="UP001165080">
    <property type="component" value="Unassembled WGS sequence"/>
</dbReference>
<name>A0A9W6C3P2_9CHLO</name>
<gene>
    <name evidence="2" type="primary">PLESTB004155</name>
    <name evidence="2" type="ORF">PLESTB_001970100</name>
</gene>